<keyword evidence="4" id="KW-1185">Reference proteome</keyword>
<proteinExistence type="predicted"/>
<feature type="transmembrane region" description="Helical" evidence="2">
    <location>
        <begin position="14"/>
        <end position="36"/>
    </location>
</feature>
<gene>
    <name evidence="3" type="ORF">AAFH96_23560</name>
</gene>
<feature type="transmembrane region" description="Helical" evidence="2">
    <location>
        <begin position="73"/>
        <end position="91"/>
    </location>
</feature>
<evidence type="ECO:0008006" key="5">
    <source>
        <dbReference type="Google" id="ProtNLM"/>
    </source>
</evidence>
<feature type="compositionally biased region" description="Basic residues" evidence="1">
    <location>
        <begin position="228"/>
        <end position="241"/>
    </location>
</feature>
<keyword evidence="2" id="KW-0472">Membrane</keyword>
<sequence length="241" mass="25239">MNESEKTLLKPGRAGIWVAGLLAVTVLAWLVLGVGSALASPVWWLVAAVPIVVFIALPFSLYWLSEGRTGPSWVAFVFAIVLAGSAFAVPAEWHMRAVGNPVTATVGDATCHYNARTGRCLYSYTLTGPDGTTLPGKLQETGEYPPGSSLEVITDPLGVFAPRLAVDLETTWVFEVAALVAFAGFAGAIVVAAVLGERRRRGHPAATTGKPTGGSATDGNGGNGGRRTGVKRRPSGARRRR</sequence>
<feature type="transmembrane region" description="Helical" evidence="2">
    <location>
        <begin position="42"/>
        <end position="64"/>
    </location>
</feature>
<protein>
    <recommendedName>
        <fullName evidence="5">DUF3592 domain-containing protein</fullName>
    </recommendedName>
</protein>
<evidence type="ECO:0000313" key="3">
    <source>
        <dbReference type="EMBL" id="MFB6396060.1"/>
    </source>
</evidence>
<dbReference type="Proteomes" id="UP001582793">
    <property type="component" value="Unassembled WGS sequence"/>
</dbReference>
<organism evidence="3 4">
    <name type="scientific">Polymorphospora lycopeni</name>
    <dbReference type="NCBI Taxonomy" id="3140240"/>
    <lineage>
        <taxon>Bacteria</taxon>
        <taxon>Bacillati</taxon>
        <taxon>Actinomycetota</taxon>
        <taxon>Actinomycetes</taxon>
        <taxon>Micromonosporales</taxon>
        <taxon>Micromonosporaceae</taxon>
        <taxon>Polymorphospora</taxon>
    </lineage>
</organism>
<keyword evidence="2" id="KW-0812">Transmembrane</keyword>
<feature type="transmembrane region" description="Helical" evidence="2">
    <location>
        <begin position="172"/>
        <end position="195"/>
    </location>
</feature>
<feature type="region of interest" description="Disordered" evidence="1">
    <location>
        <begin position="199"/>
        <end position="241"/>
    </location>
</feature>
<accession>A0ABV5CVY2</accession>
<name>A0ABV5CVY2_9ACTN</name>
<dbReference type="EMBL" id="JBCGDC010000077">
    <property type="protein sequence ID" value="MFB6396060.1"/>
    <property type="molecule type" value="Genomic_DNA"/>
</dbReference>
<dbReference type="RefSeq" id="WP_375735635.1">
    <property type="nucleotide sequence ID" value="NZ_JBCGDC010000077.1"/>
</dbReference>
<evidence type="ECO:0000313" key="4">
    <source>
        <dbReference type="Proteomes" id="UP001582793"/>
    </source>
</evidence>
<evidence type="ECO:0000256" key="2">
    <source>
        <dbReference type="SAM" id="Phobius"/>
    </source>
</evidence>
<reference evidence="3 4" key="1">
    <citation type="submission" date="2024-04" db="EMBL/GenBank/DDBJ databases">
        <title>Polymorphospora sp. isolated from Baiyangdian Lake in Xiong'an New Area.</title>
        <authorList>
            <person name="Zhang X."/>
            <person name="Liu J."/>
        </authorList>
    </citation>
    <scope>NUCLEOTIDE SEQUENCE [LARGE SCALE GENOMIC DNA]</scope>
    <source>
        <strain evidence="3 4">2-325</strain>
    </source>
</reference>
<evidence type="ECO:0000256" key="1">
    <source>
        <dbReference type="SAM" id="MobiDB-lite"/>
    </source>
</evidence>
<keyword evidence="2" id="KW-1133">Transmembrane helix</keyword>
<comment type="caution">
    <text evidence="3">The sequence shown here is derived from an EMBL/GenBank/DDBJ whole genome shotgun (WGS) entry which is preliminary data.</text>
</comment>